<keyword evidence="5" id="KW-1185">Reference proteome</keyword>
<organism evidence="4 5">
    <name type="scientific">Lentinula lateritia</name>
    <dbReference type="NCBI Taxonomy" id="40482"/>
    <lineage>
        <taxon>Eukaryota</taxon>
        <taxon>Fungi</taxon>
        <taxon>Dikarya</taxon>
        <taxon>Basidiomycota</taxon>
        <taxon>Agaricomycotina</taxon>
        <taxon>Agaricomycetes</taxon>
        <taxon>Agaricomycetidae</taxon>
        <taxon>Agaricales</taxon>
        <taxon>Marasmiineae</taxon>
        <taxon>Omphalotaceae</taxon>
        <taxon>Lentinula</taxon>
    </lineage>
</organism>
<name>A0ABQ8W044_9AGAR</name>
<dbReference type="PANTHER" id="PTHR21540">
    <property type="entry name" value="RING FINGER AND SWIM DOMAIN-CONTAINING PROTEIN 2"/>
    <property type="match status" value="1"/>
</dbReference>
<keyword evidence="1" id="KW-0479">Metal-binding</keyword>
<evidence type="ECO:0000313" key="4">
    <source>
        <dbReference type="EMBL" id="KAJ4500230.1"/>
    </source>
</evidence>
<keyword evidence="1" id="KW-0863">Zinc-finger</keyword>
<evidence type="ECO:0000313" key="5">
    <source>
        <dbReference type="Proteomes" id="UP001150217"/>
    </source>
</evidence>
<dbReference type="SUPFAM" id="SSF57850">
    <property type="entry name" value="RING/U-box"/>
    <property type="match status" value="1"/>
</dbReference>
<feature type="region of interest" description="Disordered" evidence="2">
    <location>
        <begin position="57"/>
        <end position="80"/>
    </location>
</feature>
<gene>
    <name evidence="4" type="ORF">C8R41DRAFT_478029</name>
</gene>
<dbReference type="InterPro" id="IPR007527">
    <property type="entry name" value="Znf_SWIM"/>
</dbReference>
<comment type="caution">
    <text evidence="4">The sequence shown here is derived from an EMBL/GenBank/DDBJ whole genome shotgun (WGS) entry which is preliminary data.</text>
</comment>
<feature type="domain" description="SWIM-type" evidence="3">
    <location>
        <begin position="133"/>
        <end position="165"/>
    </location>
</feature>
<sequence>MVLQKRKADGTYEAIGRALKTARTDSSQGPQSSVATSSSIVPVPVMDISSTTASLTPTALNQISNKGKGKGRKKAEPREKRLARFRSTCPNDISVRLDRYLAQAQRIYLIERNREGNALKEEFTVQGSTGNVYTVTIDNTPHCNCPDHQKGHHCKHLLFILVKVLQIPQSSNYWYQKALLSDELSEIFSAAPSPPELRGSFIANQTVVGAWREATGRAPVTTTSTESAQVSEDPRRIPVSEDDCPICYDKMNAGEVDLKGLEEILEWCNECHNAVHKECWTQWRTTKQRQAQSLTCVYCRSDWLASSARGLGGSAARSEEGFVNLANVSGVSTVRDTSTYHSSSRGSYGYRFRYGYGSRS</sequence>
<protein>
    <recommendedName>
        <fullName evidence="3">SWIM-type domain-containing protein</fullName>
    </recommendedName>
</protein>
<evidence type="ECO:0000256" key="1">
    <source>
        <dbReference type="PROSITE-ProRule" id="PRU00325"/>
    </source>
</evidence>
<dbReference type="EMBL" id="JANVFT010000006">
    <property type="protein sequence ID" value="KAJ4500230.1"/>
    <property type="molecule type" value="Genomic_DNA"/>
</dbReference>
<reference evidence="4" key="1">
    <citation type="submission" date="2022-08" db="EMBL/GenBank/DDBJ databases">
        <title>A Global Phylogenomic Analysis of the Shiitake Genus Lentinula.</title>
        <authorList>
            <consortium name="DOE Joint Genome Institute"/>
            <person name="Sierra-Patev S."/>
            <person name="Min B."/>
            <person name="Naranjo-Ortiz M."/>
            <person name="Looney B."/>
            <person name="Konkel Z."/>
            <person name="Slot J.C."/>
            <person name="Sakamoto Y."/>
            <person name="Steenwyk J.L."/>
            <person name="Rokas A."/>
            <person name="Carro J."/>
            <person name="Camarero S."/>
            <person name="Ferreira P."/>
            <person name="Molpeceres G."/>
            <person name="Ruiz-Duenas F.J."/>
            <person name="Serrano A."/>
            <person name="Henrissat B."/>
            <person name="Drula E."/>
            <person name="Hughes K.W."/>
            <person name="Mata J.L."/>
            <person name="Ishikawa N.K."/>
            <person name="Vargas-Isla R."/>
            <person name="Ushijima S."/>
            <person name="Smith C.A."/>
            <person name="Ahrendt S."/>
            <person name="Andreopoulos W."/>
            <person name="He G."/>
            <person name="Labutti K."/>
            <person name="Lipzen A."/>
            <person name="Ng V."/>
            <person name="Riley R."/>
            <person name="Sandor L."/>
            <person name="Barry K."/>
            <person name="Martinez A.T."/>
            <person name="Xiao Y."/>
            <person name="Gibbons J.G."/>
            <person name="Terashima K."/>
            <person name="Grigoriev I.V."/>
            <person name="Hibbett D.S."/>
        </authorList>
    </citation>
    <scope>NUCLEOTIDE SEQUENCE</scope>
    <source>
        <strain evidence="4">RHP3577 ss4</strain>
    </source>
</reference>
<dbReference type="InterPro" id="IPR013083">
    <property type="entry name" value="Znf_RING/FYVE/PHD"/>
</dbReference>
<proteinExistence type="predicted"/>
<dbReference type="PANTHER" id="PTHR21540:SF0">
    <property type="entry name" value="PHD FAMILY PROTEIN"/>
    <property type="match status" value="1"/>
</dbReference>
<dbReference type="PROSITE" id="PS50966">
    <property type="entry name" value="ZF_SWIM"/>
    <property type="match status" value="1"/>
</dbReference>
<evidence type="ECO:0000256" key="2">
    <source>
        <dbReference type="SAM" id="MobiDB-lite"/>
    </source>
</evidence>
<evidence type="ECO:0000259" key="3">
    <source>
        <dbReference type="PROSITE" id="PS50966"/>
    </source>
</evidence>
<dbReference type="Gene3D" id="3.30.40.10">
    <property type="entry name" value="Zinc/RING finger domain, C3HC4 (zinc finger)"/>
    <property type="match status" value="1"/>
</dbReference>
<dbReference type="Proteomes" id="UP001150217">
    <property type="component" value="Unassembled WGS sequence"/>
</dbReference>
<dbReference type="InterPro" id="IPR039903">
    <property type="entry name" value="Zswim2"/>
</dbReference>
<keyword evidence="1" id="KW-0862">Zinc</keyword>
<feature type="compositionally biased region" description="Polar residues" evidence="2">
    <location>
        <begin position="220"/>
        <end position="230"/>
    </location>
</feature>
<accession>A0ABQ8W044</accession>
<feature type="region of interest" description="Disordered" evidence="2">
    <location>
        <begin position="218"/>
        <end position="237"/>
    </location>
</feature>